<evidence type="ECO:0000256" key="2">
    <source>
        <dbReference type="ARBA" id="ARBA00023125"/>
    </source>
</evidence>
<dbReference type="InterPro" id="IPR001138">
    <property type="entry name" value="Zn2Cys6_DnaBD"/>
</dbReference>
<keyword evidence="1" id="KW-0805">Transcription regulation</keyword>
<dbReference type="Pfam" id="PF00172">
    <property type="entry name" value="Zn_clus"/>
    <property type="match status" value="1"/>
</dbReference>
<dbReference type="Gene3D" id="4.10.240.10">
    <property type="entry name" value="Zn(2)-C6 fungal-type DNA-binding domain"/>
    <property type="match status" value="1"/>
</dbReference>
<dbReference type="SMART" id="SM00066">
    <property type="entry name" value="GAL4"/>
    <property type="match status" value="1"/>
</dbReference>
<evidence type="ECO:0000313" key="6">
    <source>
        <dbReference type="EMBL" id="KAE8331457.1"/>
    </source>
</evidence>
<evidence type="ECO:0000256" key="3">
    <source>
        <dbReference type="ARBA" id="ARBA00023163"/>
    </source>
</evidence>
<dbReference type="SUPFAM" id="SSF57701">
    <property type="entry name" value="Zn2/Cys6 DNA-binding domain"/>
    <property type="match status" value="1"/>
</dbReference>
<dbReference type="Proteomes" id="UP000325945">
    <property type="component" value="Unassembled WGS sequence"/>
</dbReference>
<organism evidence="6 7">
    <name type="scientific">Aspergillus sergii</name>
    <dbReference type="NCBI Taxonomy" id="1034303"/>
    <lineage>
        <taxon>Eukaryota</taxon>
        <taxon>Fungi</taxon>
        <taxon>Dikarya</taxon>
        <taxon>Ascomycota</taxon>
        <taxon>Pezizomycotina</taxon>
        <taxon>Eurotiomycetes</taxon>
        <taxon>Eurotiomycetidae</taxon>
        <taxon>Eurotiales</taxon>
        <taxon>Aspergillaceae</taxon>
        <taxon>Aspergillus</taxon>
        <taxon>Aspergillus subgen. Circumdati</taxon>
    </lineage>
</organism>
<dbReference type="GO" id="GO:0003677">
    <property type="term" value="F:DNA binding"/>
    <property type="evidence" value="ECO:0007669"/>
    <property type="project" value="UniProtKB-KW"/>
</dbReference>
<dbReference type="EMBL" id="ML741769">
    <property type="protein sequence ID" value="KAE8331457.1"/>
    <property type="molecule type" value="Genomic_DNA"/>
</dbReference>
<proteinExistence type="predicted"/>
<keyword evidence="4" id="KW-0539">Nucleus</keyword>
<dbReference type="PANTHER" id="PTHR47784">
    <property type="entry name" value="STEROL UPTAKE CONTROL PROTEIN 2"/>
    <property type="match status" value="1"/>
</dbReference>
<protein>
    <recommendedName>
        <fullName evidence="5">Zn(2)-C6 fungal-type domain-containing protein</fullName>
    </recommendedName>
</protein>
<sequence length="398" mass="44982">MLFATKQHRFRLDGTPVLSKSERIAQKIKTGVHRKSHFKSRNGCHSCKEKRVKCDEVKPTCGKCATKVTPCLYYSVRVDSLTLAGIKQGAKAAVSVPAELLHHFWAHTSRRLMGQSFQVIYRNHVLPLAISQHSLLHAILAVSARDMLYLQPSRHRLVVAFHHHCHEFVTQFQQDLLRPPSITTANLAHSNAFLMNVLAVADPSATTSSSWVSKSSKVEIDQAFSWIKVQAIHQSILHAYNDYIEHTFWYPVFEANDETSEQSPAFNPAQQGLLTFKISELCDIANRNAYSSACTNLCTLFGGPADRPLPRLFADHVKFIVTMDPDFVELLYRKDEVALLLFAMWLSQIMTIDIWWMNQRAQAECLSIYSLLMRSNHSRIRDLAVYAAGLNQMANSGG</sequence>
<keyword evidence="3" id="KW-0804">Transcription</keyword>
<dbReference type="InterPro" id="IPR036864">
    <property type="entry name" value="Zn2-C6_fun-type_DNA-bd_sf"/>
</dbReference>
<name>A0A5N6XDX7_9EURO</name>
<evidence type="ECO:0000256" key="1">
    <source>
        <dbReference type="ARBA" id="ARBA00023015"/>
    </source>
</evidence>
<evidence type="ECO:0000256" key="4">
    <source>
        <dbReference type="ARBA" id="ARBA00023242"/>
    </source>
</evidence>
<dbReference type="GO" id="GO:0008270">
    <property type="term" value="F:zinc ion binding"/>
    <property type="evidence" value="ECO:0007669"/>
    <property type="project" value="InterPro"/>
</dbReference>
<dbReference type="CDD" id="cd00067">
    <property type="entry name" value="GAL4"/>
    <property type="match status" value="1"/>
</dbReference>
<gene>
    <name evidence="6" type="ORF">BDV39DRAFT_189842</name>
</gene>
<keyword evidence="7" id="KW-1185">Reference proteome</keyword>
<feature type="domain" description="Zn(2)-C6 fungal-type" evidence="5">
    <location>
        <begin position="43"/>
        <end position="73"/>
    </location>
</feature>
<dbReference type="InterPro" id="IPR053157">
    <property type="entry name" value="Sterol_Uptake_Regulator"/>
</dbReference>
<accession>A0A5N6XDX7</accession>
<reference evidence="7" key="1">
    <citation type="submission" date="2019-04" db="EMBL/GenBank/DDBJ databases">
        <title>Friends and foes A comparative genomics studyof 23 Aspergillus species from section Flavi.</title>
        <authorList>
            <consortium name="DOE Joint Genome Institute"/>
            <person name="Kjaerbolling I."/>
            <person name="Vesth T."/>
            <person name="Frisvad J.C."/>
            <person name="Nybo J.L."/>
            <person name="Theobald S."/>
            <person name="Kildgaard S."/>
            <person name="Isbrandt T."/>
            <person name="Kuo A."/>
            <person name="Sato A."/>
            <person name="Lyhne E.K."/>
            <person name="Kogle M.E."/>
            <person name="Wiebenga A."/>
            <person name="Kun R.S."/>
            <person name="Lubbers R.J."/>
            <person name="Makela M.R."/>
            <person name="Barry K."/>
            <person name="Chovatia M."/>
            <person name="Clum A."/>
            <person name="Daum C."/>
            <person name="Haridas S."/>
            <person name="He G."/>
            <person name="LaButti K."/>
            <person name="Lipzen A."/>
            <person name="Mondo S."/>
            <person name="Riley R."/>
            <person name="Salamov A."/>
            <person name="Simmons B.A."/>
            <person name="Magnuson J.K."/>
            <person name="Henrissat B."/>
            <person name="Mortensen U.H."/>
            <person name="Larsen T.O."/>
            <person name="Devries R.P."/>
            <person name="Grigoriev I.V."/>
            <person name="Machida M."/>
            <person name="Baker S.E."/>
            <person name="Andersen M.R."/>
        </authorList>
    </citation>
    <scope>NUCLEOTIDE SEQUENCE [LARGE SCALE GENOMIC DNA]</scope>
    <source>
        <strain evidence="7">CBS 130017</strain>
    </source>
</reference>
<evidence type="ECO:0000259" key="5">
    <source>
        <dbReference type="PROSITE" id="PS50048"/>
    </source>
</evidence>
<dbReference type="PROSITE" id="PS50048">
    <property type="entry name" value="ZN2_CY6_FUNGAL_2"/>
    <property type="match status" value="1"/>
</dbReference>
<evidence type="ECO:0000313" key="7">
    <source>
        <dbReference type="Proteomes" id="UP000325945"/>
    </source>
</evidence>
<keyword evidence="2" id="KW-0238">DNA-binding</keyword>
<dbReference type="GO" id="GO:0001228">
    <property type="term" value="F:DNA-binding transcription activator activity, RNA polymerase II-specific"/>
    <property type="evidence" value="ECO:0007669"/>
    <property type="project" value="TreeGrafter"/>
</dbReference>
<dbReference type="PROSITE" id="PS00463">
    <property type="entry name" value="ZN2_CY6_FUNGAL_1"/>
    <property type="match status" value="1"/>
</dbReference>
<dbReference type="PANTHER" id="PTHR47784:SF9">
    <property type="entry name" value="ZN(II)2CYS6 TRANSCRIPTION FACTOR (EUROFUNG)"/>
    <property type="match status" value="1"/>
</dbReference>
<dbReference type="AlphaFoldDB" id="A0A5N6XDX7"/>